<evidence type="ECO:0000256" key="3">
    <source>
        <dbReference type="ARBA" id="ARBA00038425"/>
    </source>
</evidence>
<dbReference type="PANTHER" id="PTHR24338">
    <property type="entry name" value="HOMEOBOX PROTEIN MSX"/>
    <property type="match status" value="1"/>
</dbReference>
<evidence type="ECO:0000256" key="1">
    <source>
        <dbReference type="ARBA" id="ARBA00004123"/>
    </source>
</evidence>
<protein>
    <recommendedName>
        <fullName evidence="6">Homeobox domain-containing protein</fullName>
    </recommendedName>
</protein>
<dbReference type="PANTHER" id="PTHR24338:SF0">
    <property type="entry name" value="MUSCLE SEGMENTATION HOMEOBOX"/>
    <property type="match status" value="1"/>
</dbReference>
<dbReference type="InterPro" id="IPR009057">
    <property type="entry name" value="Homeodomain-like_sf"/>
</dbReference>
<reference evidence="7 8" key="1">
    <citation type="journal article" date="2018" name="J. Allergy Clin. Immunol.">
        <title>High-quality assembly of Dermatophagoides pteronyssinus genome and transcriptome reveals a wide range of novel allergens.</title>
        <authorList>
            <person name="Liu X.Y."/>
            <person name="Yang K.Y."/>
            <person name="Wang M.Q."/>
            <person name="Kwok J.S."/>
            <person name="Zeng X."/>
            <person name="Yang Z."/>
            <person name="Xiao X.J."/>
            <person name="Lau C.P."/>
            <person name="Li Y."/>
            <person name="Huang Z.M."/>
            <person name="Ba J.G."/>
            <person name="Yim A.K."/>
            <person name="Ouyang C.Y."/>
            <person name="Ngai S.M."/>
            <person name="Chan T.F."/>
            <person name="Leung E.L."/>
            <person name="Liu L."/>
            <person name="Liu Z.G."/>
            <person name="Tsui S.K."/>
        </authorList>
    </citation>
    <scope>NUCLEOTIDE SEQUENCE [LARGE SCALE GENOMIC DNA]</scope>
    <source>
        <strain evidence="7">Derp</strain>
    </source>
</reference>
<dbReference type="InterPro" id="IPR001356">
    <property type="entry name" value="HD"/>
</dbReference>
<name>A0ABQ8IRX0_DERPT</name>
<dbReference type="Gene3D" id="1.10.10.60">
    <property type="entry name" value="Homeodomain-like"/>
    <property type="match status" value="1"/>
</dbReference>
<feature type="domain" description="Homeobox" evidence="6">
    <location>
        <begin position="219"/>
        <end position="270"/>
    </location>
</feature>
<feature type="region of interest" description="Disordered" evidence="5">
    <location>
        <begin position="121"/>
        <end position="150"/>
    </location>
</feature>
<evidence type="ECO:0000256" key="4">
    <source>
        <dbReference type="RuleBase" id="RU000682"/>
    </source>
</evidence>
<dbReference type="CDD" id="cd00086">
    <property type="entry name" value="homeodomain"/>
    <property type="match status" value="1"/>
</dbReference>
<dbReference type="Proteomes" id="UP000887458">
    <property type="component" value="Unassembled WGS sequence"/>
</dbReference>
<proteinExistence type="inferred from homology"/>
<reference evidence="7 8" key="2">
    <citation type="journal article" date="2022" name="Mol. Biol. Evol.">
        <title>Comparative Genomics Reveals Insights into the Divergent Evolution of Astigmatic Mites and Household Pest Adaptations.</title>
        <authorList>
            <person name="Xiong Q."/>
            <person name="Wan A.T."/>
            <person name="Liu X."/>
            <person name="Fung C.S."/>
            <person name="Xiao X."/>
            <person name="Malainual N."/>
            <person name="Hou J."/>
            <person name="Wang L."/>
            <person name="Wang M."/>
            <person name="Yang K.Y."/>
            <person name="Cui Y."/>
            <person name="Leung E.L."/>
            <person name="Nong W."/>
            <person name="Shin S.K."/>
            <person name="Au S.W."/>
            <person name="Jeong K.Y."/>
            <person name="Chew F.T."/>
            <person name="Hui J.H."/>
            <person name="Leung T.F."/>
            <person name="Tungtrongchitr A."/>
            <person name="Zhong N."/>
            <person name="Liu Z."/>
            <person name="Tsui S.K."/>
        </authorList>
    </citation>
    <scope>NUCLEOTIDE SEQUENCE [LARGE SCALE GENOMIC DNA]</scope>
    <source>
        <strain evidence="7">Derp</strain>
    </source>
</reference>
<evidence type="ECO:0000313" key="8">
    <source>
        <dbReference type="Proteomes" id="UP000887458"/>
    </source>
</evidence>
<dbReference type="SUPFAM" id="SSF46689">
    <property type="entry name" value="Homeodomain-like"/>
    <property type="match status" value="1"/>
</dbReference>
<accession>A0ABQ8IRX0</accession>
<feature type="region of interest" description="Disordered" evidence="5">
    <location>
        <begin position="176"/>
        <end position="226"/>
    </location>
</feature>
<evidence type="ECO:0000313" key="7">
    <source>
        <dbReference type="EMBL" id="KAH9412982.1"/>
    </source>
</evidence>
<keyword evidence="4" id="KW-0371">Homeobox</keyword>
<dbReference type="Pfam" id="PF00046">
    <property type="entry name" value="Homeodomain"/>
    <property type="match status" value="1"/>
</dbReference>
<sequence>MKKTTSLRLQDYCSSSTTSTTMINVDQIDDKQQNPKLFSKNKISKSESWLNENSLKSNNQNTFMNFMMMPFLFTNNHRSHQNHHLNDLYQTNSLPTSFNESTNRTTTNFSIESILNWNHRHHNQQQKQQEQQKVVDLKDSSRSQTKLNNENFKEPLLNFFQFYSDNKNEKHLKPVDFTTKSSSSSPLSSSTTSMTDSVGGGGGGKISSTSSSLKRRPINRGPRIPFTTNQVQELENKFIKTQYLSSLEVNQLAKRLNLSDTRFGSHPNTHLC</sequence>
<keyword evidence="8" id="KW-1185">Reference proteome</keyword>
<gene>
    <name evidence="7" type="ORF">DERP_013964</name>
</gene>
<keyword evidence="4" id="KW-0238">DNA-binding</keyword>
<comment type="similarity">
    <text evidence="3">Belongs to the Msh homeobox family.</text>
</comment>
<dbReference type="SMART" id="SM00389">
    <property type="entry name" value="HOX"/>
    <property type="match status" value="1"/>
</dbReference>
<keyword evidence="2" id="KW-0217">Developmental protein</keyword>
<dbReference type="InterPro" id="IPR050674">
    <property type="entry name" value="Msh_Homeobox_Regulators"/>
</dbReference>
<evidence type="ECO:0000256" key="2">
    <source>
        <dbReference type="ARBA" id="ARBA00022473"/>
    </source>
</evidence>
<comment type="subcellular location">
    <subcellularLocation>
        <location evidence="1 4">Nucleus</location>
    </subcellularLocation>
</comment>
<evidence type="ECO:0000256" key="5">
    <source>
        <dbReference type="SAM" id="MobiDB-lite"/>
    </source>
</evidence>
<evidence type="ECO:0000259" key="6">
    <source>
        <dbReference type="SMART" id="SM00389"/>
    </source>
</evidence>
<comment type="caution">
    <text evidence="7">The sequence shown here is derived from an EMBL/GenBank/DDBJ whole genome shotgun (WGS) entry which is preliminary data.</text>
</comment>
<feature type="compositionally biased region" description="Low complexity" evidence="5">
    <location>
        <begin position="178"/>
        <end position="197"/>
    </location>
</feature>
<keyword evidence="4" id="KW-0539">Nucleus</keyword>
<organism evidence="7 8">
    <name type="scientific">Dermatophagoides pteronyssinus</name>
    <name type="common">European house dust mite</name>
    <dbReference type="NCBI Taxonomy" id="6956"/>
    <lineage>
        <taxon>Eukaryota</taxon>
        <taxon>Metazoa</taxon>
        <taxon>Ecdysozoa</taxon>
        <taxon>Arthropoda</taxon>
        <taxon>Chelicerata</taxon>
        <taxon>Arachnida</taxon>
        <taxon>Acari</taxon>
        <taxon>Acariformes</taxon>
        <taxon>Sarcoptiformes</taxon>
        <taxon>Astigmata</taxon>
        <taxon>Psoroptidia</taxon>
        <taxon>Analgoidea</taxon>
        <taxon>Pyroglyphidae</taxon>
        <taxon>Dermatophagoidinae</taxon>
        <taxon>Dermatophagoides</taxon>
    </lineage>
</organism>
<dbReference type="EMBL" id="NJHN03000124">
    <property type="protein sequence ID" value="KAH9412982.1"/>
    <property type="molecule type" value="Genomic_DNA"/>
</dbReference>